<evidence type="ECO:0000313" key="2">
    <source>
        <dbReference type="EMBL" id="POG78563.1"/>
    </source>
</evidence>
<dbReference type="VEuPathDB" id="FungiDB:RhiirFUN_012127"/>
<dbReference type="AlphaFoldDB" id="A0A2P4QLP1"/>
<feature type="compositionally biased region" description="Basic and acidic residues" evidence="1">
    <location>
        <begin position="163"/>
        <end position="173"/>
    </location>
</feature>
<dbReference type="Proteomes" id="UP000018888">
    <property type="component" value="Unassembled WGS sequence"/>
</dbReference>
<comment type="caution">
    <text evidence="2">The sequence shown here is derived from an EMBL/GenBank/DDBJ whole genome shotgun (WGS) entry which is preliminary data.</text>
</comment>
<evidence type="ECO:0000313" key="3">
    <source>
        <dbReference type="Proteomes" id="UP000018888"/>
    </source>
</evidence>
<protein>
    <submittedName>
        <fullName evidence="2">Uncharacterized protein</fullName>
    </submittedName>
</protein>
<keyword evidence="3" id="KW-1185">Reference proteome</keyword>
<organism evidence="2 3">
    <name type="scientific">Rhizophagus irregularis (strain DAOM 181602 / DAOM 197198 / MUCL 43194)</name>
    <name type="common">Arbuscular mycorrhizal fungus</name>
    <name type="synonym">Glomus intraradices</name>
    <dbReference type="NCBI Taxonomy" id="747089"/>
    <lineage>
        <taxon>Eukaryota</taxon>
        <taxon>Fungi</taxon>
        <taxon>Fungi incertae sedis</taxon>
        <taxon>Mucoromycota</taxon>
        <taxon>Glomeromycotina</taxon>
        <taxon>Glomeromycetes</taxon>
        <taxon>Glomerales</taxon>
        <taxon>Glomeraceae</taxon>
        <taxon>Rhizophagus</taxon>
    </lineage>
</organism>
<accession>A0A2P4QLP1</accession>
<reference evidence="2 3" key="1">
    <citation type="journal article" date="2013" name="Proc. Natl. Acad. Sci. U.S.A.">
        <title>Genome of an arbuscular mycorrhizal fungus provides insight into the oldest plant symbiosis.</title>
        <authorList>
            <person name="Tisserant E."/>
            <person name="Malbreil M."/>
            <person name="Kuo A."/>
            <person name="Kohler A."/>
            <person name="Symeonidi A."/>
            <person name="Balestrini R."/>
            <person name="Charron P."/>
            <person name="Duensing N."/>
            <person name="Frei Dit Frey N."/>
            <person name="Gianinazzi-Pearson V."/>
            <person name="Gilbert L.B."/>
            <person name="Handa Y."/>
            <person name="Herr J.R."/>
            <person name="Hijri M."/>
            <person name="Koul R."/>
            <person name="Kawaguchi M."/>
            <person name="Krajinski F."/>
            <person name="Lammers P.J."/>
            <person name="Masclaux F.G."/>
            <person name="Murat C."/>
            <person name="Morin E."/>
            <person name="Ndikumana S."/>
            <person name="Pagni M."/>
            <person name="Petitpierre D."/>
            <person name="Requena N."/>
            <person name="Rosikiewicz P."/>
            <person name="Riley R."/>
            <person name="Saito K."/>
            <person name="San Clemente H."/>
            <person name="Shapiro H."/>
            <person name="van Tuinen D."/>
            <person name="Becard G."/>
            <person name="Bonfante P."/>
            <person name="Paszkowski U."/>
            <person name="Shachar-Hill Y.Y."/>
            <person name="Tuskan G.A."/>
            <person name="Young P.W."/>
            <person name="Sanders I.R."/>
            <person name="Henrissat B."/>
            <person name="Rensing S.A."/>
            <person name="Grigoriev I.V."/>
            <person name="Corradi N."/>
            <person name="Roux C."/>
            <person name="Martin F."/>
        </authorList>
    </citation>
    <scope>NUCLEOTIDE SEQUENCE [LARGE SCALE GENOMIC DNA]</scope>
    <source>
        <strain evidence="2 3">DAOM 197198</strain>
    </source>
</reference>
<feature type="region of interest" description="Disordered" evidence="1">
    <location>
        <begin position="154"/>
        <end position="183"/>
    </location>
</feature>
<name>A0A2P4QLP1_RHIID</name>
<evidence type="ECO:0000256" key="1">
    <source>
        <dbReference type="SAM" id="MobiDB-lite"/>
    </source>
</evidence>
<gene>
    <name evidence="2" type="ORF">GLOIN_2v1535525</name>
</gene>
<sequence length="183" mass="21060">SFIGYIQAQTLPQIGEWLRYSPTDVSKLIKEPLHKPTPDISTHTKPVLPWSFPIIRIKDISDKFQLEKGWALKSNQKYGQRGSGKRITITVKAYLEGFFLAGNVNKTDRMSAKDMVTELKKLAEEGEIQNDEVPEIKTIEGWITRYSASLRKESAEQRVISETNKRLEKEDSNNKSSHKRQKR</sequence>
<proteinExistence type="predicted"/>
<feature type="non-terminal residue" evidence="2">
    <location>
        <position position="1"/>
    </location>
</feature>
<reference evidence="2 3" key="2">
    <citation type="journal article" date="2018" name="New Phytol.">
        <title>High intraspecific genome diversity in the model arbuscular mycorrhizal symbiont Rhizophagus irregularis.</title>
        <authorList>
            <person name="Chen E.C.H."/>
            <person name="Morin E."/>
            <person name="Beaudet D."/>
            <person name="Noel J."/>
            <person name="Yildirir G."/>
            <person name="Ndikumana S."/>
            <person name="Charron P."/>
            <person name="St-Onge C."/>
            <person name="Giorgi J."/>
            <person name="Kruger M."/>
            <person name="Marton T."/>
            <person name="Ropars J."/>
            <person name="Grigoriev I.V."/>
            <person name="Hainaut M."/>
            <person name="Henrissat B."/>
            <person name="Roux C."/>
            <person name="Martin F."/>
            <person name="Corradi N."/>
        </authorList>
    </citation>
    <scope>NUCLEOTIDE SEQUENCE [LARGE SCALE GENOMIC DNA]</scope>
    <source>
        <strain evidence="2 3">DAOM 197198</strain>
    </source>
</reference>
<dbReference type="EMBL" id="AUPC02000031">
    <property type="protein sequence ID" value="POG78563.1"/>
    <property type="molecule type" value="Genomic_DNA"/>
</dbReference>